<evidence type="ECO:0000313" key="2">
    <source>
        <dbReference type="Proteomes" id="UP000011663"/>
    </source>
</evidence>
<dbReference type="GeneID" id="66487455"/>
<comment type="caution">
    <text evidence="1">The sequence shown here is derived from an EMBL/GenBank/DDBJ whole genome shotgun (WGS) entry which is preliminary data.</text>
</comment>
<proteinExistence type="predicted"/>
<organism evidence="1 2">
    <name type="scientific">Brachyspira hampsonii 30446</name>
    <dbReference type="NCBI Taxonomy" id="1289135"/>
    <lineage>
        <taxon>Bacteria</taxon>
        <taxon>Pseudomonadati</taxon>
        <taxon>Spirochaetota</taxon>
        <taxon>Spirochaetia</taxon>
        <taxon>Brachyspirales</taxon>
        <taxon>Brachyspiraceae</taxon>
        <taxon>Brachyspira</taxon>
    </lineage>
</organism>
<evidence type="ECO:0000313" key="1">
    <source>
        <dbReference type="EMBL" id="EKV57490.1"/>
    </source>
</evidence>
<dbReference type="AlphaFoldDB" id="A0A2U4F849"/>
<gene>
    <name evidence="1" type="ORF">A966_05056</name>
</gene>
<dbReference type="STRING" id="1289135.A966_05056"/>
<accession>A0A2U4F849</accession>
<dbReference type="RefSeq" id="WP_008723033.1">
    <property type="nucleotide sequence ID" value="NZ_JH994110.1"/>
</dbReference>
<name>A0A2U4F849_9SPIR</name>
<reference evidence="1 2" key="1">
    <citation type="submission" date="2012-07" db="EMBL/GenBank/DDBJ databases">
        <title>Genome sequence of Brachyspira sp. 30446, isolated from a pig with mucohaemorrhagic colitis.</title>
        <authorList>
            <person name="Rubin J.E."/>
            <person name="Fernando C."/>
            <person name="Harding J.C.S."/>
            <person name="Hill J.E."/>
        </authorList>
    </citation>
    <scope>NUCLEOTIDE SEQUENCE [LARGE SCALE GENOMIC DNA]</scope>
    <source>
        <strain evidence="1 2">30446</strain>
    </source>
</reference>
<sequence>MLVYLEVRINIINNYNNTKDIVNFLMFDYATIVQSIPNTWINNKFCSHVDKQLNIIFAHYAQYGTLKSIDFEYWNLED</sequence>
<dbReference type="Proteomes" id="UP000011663">
    <property type="component" value="Unassembled WGS sequence"/>
</dbReference>
<protein>
    <submittedName>
        <fullName evidence="1">Uncharacterized protein</fullName>
    </submittedName>
</protein>
<dbReference type="EMBL" id="ALNZ01000021">
    <property type="protein sequence ID" value="EKV57490.1"/>
    <property type="molecule type" value="Genomic_DNA"/>
</dbReference>